<keyword evidence="2" id="KW-1185">Reference proteome</keyword>
<dbReference type="Proteomes" id="UP000499080">
    <property type="component" value="Unassembled WGS sequence"/>
</dbReference>
<organism evidence="1 2">
    <name type="scientific">Araneus ventricosus</name>
    <name type="common">Orbweaver spider</name>
    <name type="synonym">Epeira ventricosa</name>
    <dbReference type="NCBI Taxonomy" id="182803"/>
    <lineage>
        <taxon>Eukaryota</taxon>
        <taxon>Metazoa</taxon>
        <taxon>Ecdysozoa</taxon>
        <taxon>Arthropoda</taxon>
        <taxon>Chelicerata</taxon>
        <taxon>Arachnida</taxon>
        <taxon>Araneae</taxon>
        <taxon>Araneomorphae</taxon>
        <taxon>Entelegynae</taxon>
        <taxon>Araneoidea</taxon>
        <taxon>Araneidae</taxon>
        <taxon>Araneus</taxon>
    </lineage>
</organism>
<evidence type="ECO:0000313" key="1">
    <source>
        <dbReference type="EMBL" id="GBN78348.1"/>
    </source>
</evidence>
<gene>
    <name evidence="1" type="ORF">AVEN_171275_1</name>
</gene>
<dbReference type="EMBL" id="BGPR01018143">
    <property type="protein sequence ID" value="GBN78348.1"/>
    <property type="molecule type" value="Genomic_DNA"/>
</dbReference>
<proteinExistence type="predicted"/>
<name>A0A4Y2RRM2_ARAVE</name>
<sequence>MAEEVPRQGTRALGAITRGARVSNEISYLEKFLEIQNSQNCFNRNRKRMDGRRMQSLYYPKPAQDACKATNSLCYSEQRIQDSVSQGGWGHKNFV</sequence>
<accession>A0A4Y2RRM2</accession>
<evidence type="ECO:0000313" key="2">
    <source>
        <dbReference type="Proteomes" id="UP000499080"/>
    </source>
</evidence>
<comment type="caution">
    <text evidence="1">The sequence shown here is derived from an EMBL/GenBank/DDBJ whole genome shotgun (WGS) entry which is preliminary data.</text>
</comment>
<reference evidence="1 2" key="1">
    <citation type="journal article" date="2019" name="Sci. Rep.">
        <title>Orb-weaving spider Araneus ventricosus genome elucidates the spidroin gene catalogue.</title>
        <authorList>
            <person name="Kono N."/>
            <person name="Nakamura H."/>
            <person name="Ohtoshi R."/>
            <person name="Moran D.A.P."/>
            <person name="Shinohara A."/>
            <person name="Yoshida Y."/>
            <person name="Fujiwara M."/>
            <person name="Mori M."/>
            <person name="Tomita M."/>
            <person name="Arakawa K."/>
        </authorList>
    </citation>
    <scope>NUCLEOTIDE SEQUENCE [LARGE SCALE GENOMIC DNA]</scope>
</reference>
<protein>
    <submittedName>
        <fullName evidence="1">Uncharacterized protein</fullName>
    </submittedName>
</protein>
<dbReference type="AlphaFoldDB" id="A0A4Y2RRM2"/>